<evidence type="ECO:0000256" key="1">
    <source>
        <dbReference type="ARBA" id="ARBA00009856"/>
    </source>
</evidence>
<gene>
    <name evidence="3" type="ORF">ACAOBT_LOCUS4019</name>
</gene>
<reference evidence="3" key="1">
    <citation type="submission" date="2022-03" db="EMBL/GenBank/DDBJ databases">
        <authorList>
            <person name="Sayadi A."/>
        </authorList>
    </citation>
    <scope>NUCLEOTIDE SEQUENCE</scope>
</reference>
<dbReference type="GO" id="GO:0005737">
    <property type="term" value="C:cytoplasm"/>
    <property type="evidence" value="ECO:0007669"/>
    <property type="project" value="TreeGrafter"/>
</dbReference>
<name>A0A9P0JTQ7_ACAOB</name>
<evidence type="ECO:0000313" key="4">
    <source>
        <dbReference type="Proteomes" id="UP001152888"/>
    </source>
</evidence>
<accession>A0A9P0JTQ7</accession>
<dbReference type="GO" id="GO:0005634">
    <property type="term" value="C:nucleus"/>
    <property type="evidence" value="ECO:0007669"/>
    <property type="project" value="TreeGrafter"/>
</dbReference>
<dbReference type="EMBL" id="CAKOFQ010006692">
    <property type="protein sequence ID" value="CAH1961182.1"/>
    <property type="molecule type" value="Genomic_DNA"/>
</dbReference>
<dbReference type="AlphaFoldDB" id="A0A9P0JTQ7"/>
<evidence type="ECO:0000313" key="3">
    <source>
        <dbReference type="EMBL" id="CAH1961182.1"/>
    </source>
</evidence>
<feature type="domain" description="SRR1-like" evidence="2">
    <location>
        <begin position="72"/>
        <end position="119"/>
    </location>
</feature>
<dbReference type="PANTHER" id="PTHR28626">
    <property type="entry name" value="SRR1-LIKE PROTEIN"/>
    <property type="match status" value="1"/>
</dbReference>
<comment type="similarity">
    <text evidence="1">Belongs to the SRR1 family.</text>
</comment>
<dbReference type="Pfam" id="PF07985">
    <property type="entry name" value="SRR1"/>
    <property type="match status" value="1"/>
</dbReference>
<comment type="caution">
    <text evidence="3">The sequence shown here is derived from an EMBL/GenBank/DDBJ whole genome shotgun (WGS) entry which is preliminary data.</text>
</comment>
<keyword evidence="4" id="KW-1185">Reference proteome</keyword>
<sequence>MSSKFNQNLDDFKIVAYKKKNSKIRAPPATRNSIEDSFVDCTVDKETLKRRILDAKSEISTSDLHESLLSSLQESFNTLEKPQISEIVCFGLGRFTESLTARYQLALLLCLKDFYKVKRCVGICLSSVRSYQSCAMAYQMALADKSPHCSTYWASTGSIKPRMNNCVKPGKRWST</sequence>
<dbReference type="PANTHER" id="PTHR28626:SF3">
    <property type="entry name" value="SRR1-LIKE PROTEIN"/>
    <property type="match status" value="1"/>
</dbReference>
<dbReference type="InterPro" id="IPR040044">
    <property type="entry name" value="SRR1L"/>
</dbReference>
<dbReference type="OrthoDB" id="551431at2759"/>
<proteinExistence type="inferred from homology"/>
<evidence type="ECO:0000259" key="2">
    <source>
        <dbReference type="Pfam" id="PF07985"/>
    </source>
</evidence>
<dbReference type="InterPro" id="IPR012942">
    <property type="entry name" value="SRR1-like"/>
</dbReference>
<organism evidence="3 4">
    <name type="scientific">Acanthoscelides obtectus</name>
    <name type="common">Bean weevil</name>
    <name type="synonym">Bruchus obtectus</name>
    <dbReference type="NCBI Taxonomy" id="200917"/>
    <lineage>
        <taxon>Eukaryota</taxon>
        <taxon>Metazoa</taxon>
        <taxon>Ecdysozoa</taxon>
        <taxon>Arthropoda</taxon>
        <taxon>Hexapoda</taxon>
        <taxon>Insecta</taxon>
        <taxon>Pterygota</taxon>
        <taxon>Neoptera</taxon>
        <taxon>Endopterygota</taxon>
        <taxon>Coleoptera</taxon>
        <taxon>Polyphaga</taxon>
        <taxon>Cucujiformia</taxon>
        <taxon>Chrysomeloidea</taxon>
        <taxon>Chrysomelidae</taxon>
        <taxon>Bruchinae</taxon>
        <taxon>Bruchini</taxon>
        <taxon>Acanthoscelides</taxon>
    </lineage>
</organism>
<protein>
    <recommendedName>
        <fullName evidence="2">SRR1-like domain-containing protein</fullName>
    </recommendedName>
</protein>
<dbReference type="Proteomes" id="UP001152888">
    <property type="component" value="Unassembled WGS sequence"/>
</dbReference>